<dbReference type="Pfam" id="PF13292">
    <property type="entry name" value="DXP_synthase_N"/>
    <property type="match status" value="1"/>
</dbReference>
<dbReference type="InterPro" id="IPR049557">
    <property type="entry name" value="Transketolase_CS"/>
</dbReference>
<keyword evidence="14" id="KW-1185">Reference proteome</keyword>
<evidence type="ECO:0000256" key="6">
    <source>
        <dbReference type="ARBA" id="ARBA00022842"/>
    </source>
</evidence>
<keyword evidence="6 11" id="KW-0460">Magnesium</keyword>
<keyword evidence="9 11" id="KW-0414">Isoprene biosynthesis</keyword>
<comment type="function">
    <text evidence="10 11">Catalyzes the acyloin condensation reaction between C atoms 2 and 3 of pyruvate and glyceraldehyde 3-phosphate to yield 1-deoxy-D-xylulose-5-phosphate (DXP).</text>
</comment>
<proteinExistence type="inferred from homology"/>
<feature type="binding site" evidence="11">
    <location>
        <begin position="119"/>
        <end position="121"/>
    </location>
    <ligand>
        <name>thiamine diphosphate</name>
        <dbReference type="ChEBI" id="CHEBI:58937"/>
    </ligand>
</feature>
<dbReference type="GO" id="GO:0030976">
    <property type="term" value="F:thiamine pyrophosphate binding"/>
    <property type="evidence" value="ECO:0007669"/>
    <property type="project" value="UniProtKB-UniRule"/>
</dbReference>
<comment type="cofactor">
    <cofactor evidence="11">
        <name>Mg(2+)</name>
        <dbReference type="ChEBI" id="CHEBI:18420"/>
    </cofactor>
    <text evidence="11">Binds 1 Mg(2+) ion per subunit.</text>
</comment>
<reference evidence="13 14" key="1">
    <citation type="submission" date="2013-09" db="EMBL/GenBank/DDBJ databases">
        <title>Genome sequencing of Arenimonas composti.</title>
        <authorList>
            <person name="Chen F."/>
            <person name="Wang G."/>
        </authorList>
    </citation>
    <scope>NUCLEOTIDE SEQUENCE [LARGE SCALE GENOMIC DNA]</scope>
    <source>
        <strain evidence="13 14">TR7-09</strain>
    </source>
</reference>
<evidence type="ECO:0000256" key="9">
    <source>
        <dbReference type="ARBA" id="ARBA00023229"/>
    </source>
</evidence>
<feature type="binding site" evidence="11">
    <location>
        <position position="181"/>
    </location>
    <ligand>
        <name>Mg(2+)</name>
        <dbReference type="ChEBI" id="CHEBI:18420"/>
    </ligand>
</feature>
<dbReference type="PROSITE" id="PS00801">
    <property type="entry name" value="TRANSKETOLASE_1"/>
    <property type="match status" value="1"/>
</dbReference>
<evidence type="ECO:0000256" key="3">
    <source>
        <dbReference type="ARBA" id="ARBA00011738"/>
    </source>
</evidence>
<dbReference type="InterPro" id="IPR005475">
    <property type="entry name" value="Transketolase-like_Pyr-bd"/>
</dbReference>
<comment type="similarity">
    <text evidence="2 11">Belongs to the transketolase family. DXPS subfamily.</text>
</comment>
<comment type="caution">
    <text evidence="13">The sequence shown here is derived from an EMBL/GenBank/DDBJ whole genome shotgun (WGS) entry which is preliminary data.</text>
</comment>
<dbReference type="RefSeq" id="WP_026816710.1">
    <property type="nucleotide sequence ID" value="NZ_AUFF01000003.1"/>
</dbReference>
<dbReference type="FunFam" id="3.40.50.970:FF:000005">
    <property type="entry name" value="1-deoxy-D-xylulose-5-phosphate synthase"/>
    <property type="match status" value="1"/>
</dbReference>
<dbReference type="Proteomes" id="UP000029391">
    <property type="component" value="Unassembled WGS sequence"/>
</dbReference>
<dbReference type="GO" id="GO:0019288">
    <property type="term" value="P:isopentenyl diphosphate biosynthetic process, methylerythritol 4-phosphate pathway"/>
    <property type="evidence" value="ECO:0007669"/>
    <property type="project" value="TreeGrafter"/>
</dbReference>
<evidence type="ECO:0000256" key="7">
    <source>
        <dbReference type="ARBA" id="ARBA00022977"/>
    </source>
</evidence>
<accession>A0A091BHS9</accession>
<gene>
    <name evidence="11" type="primary">dxs</name>
    <name evidence="13" type="ORF">P873_04060</name>
</gene>
<dbReference type="STRING" id="1121013.GCA_000426365_01399"/>
<dbReference type="UniPathway" id="UPA00064">
    <property type="reaction ID" value="UER00091"/>
</dbReference>
<dbReference type="AlphaFoldDB" id="A0A091BHS9"/>
<dbReference type="NCBIfam" id="NF003933">
    <property type="entry name" value="PRK05444.2-2"/>
    <property type="match status" value="1"/>
</dbReference>
<dbReference type="HAMAP" id="MF_00315">
    <property type="entry name" value="DXP_synth"/>
    <property type="match status" value="1"/>
</dbReference>
<comment type="cofactor">
    <cofactor evidence="11">
        <name>thiamine diphosphate</name>
        <dbReference type="ChEBI" id="CHEBI:58937"/>
    </cofactor>
    <text evidence="11">Binds 1 thiamine pyrophosphate per subunit.</text>
</comment>
<comment type="pathway">
    <text evidence="1 11">Metabolic intermediate biosynthesis; 1-deoxy-D-xylulose 5-phosphate biosynthesis; 1-deoxy-D-xylulose 5-phosphate from D-glyceraldehyde 3-phosphate and pyruvate: step 1/1.</text>
</comment>
<dbReference type="PANTHER" id="PTHR43322:SF5">
    <property type="entry name" value="1-DEOXY-D-XYLULOSE-5-PHOSPHATE SYNTHASE, CHLOROPLASTIC"/>
    <property type="match status" value="1"/>
</dbReference>
<dbReference type="PROSITE" id="PS00802">
    <property type="entry name" value="TRANSKETOLASE_2"/>
    <property type="match status" value="1"/>
</dbReference>
<dbReference type="eggNOG" id="COG1154">
    <property type="taxonomic scope" value="Bacteria"/>
</dbReference>
<dbReference type="GO" id="GO:0009228">
    <property type="term" value="P:thiamine biosynthetic process"/>
    <property type="evidence" value="ECO:0007669"/>
    <property type="project" value="UniProtKB-UniRule"/>
</dbReference>
<evidence type="ECO:0000256" key="2">
    <source>
        <dbReference type="ARBA" id="ARBA00011081"/>
    </source>
</evidence>
<dbReference type="InterPro" id="IPR029061">
    <property type="entry name" value="THDP-binding"/>
</dbReference>
<organism evidence="13 14">
    <name type="scientific">Arenimonas composti TR7-09 = DSM 18010</name>
    <dbReference type="NCBI Taxonomy" id="1121013"/>
    <lineage>
        <taxon>Bacteria</taxon>
        <taxon>Pseudomonadati</taxon>
        <taxon>Pseudomonadota</taxon>
        <taxon>Gammaproteobacteria</taxon>
        <taxon>Lysobacterales</taxon>
        <taxon>Lysobacteraceae</taxon>
        <taxon>Arenimonas</taxon>
    </lineage>
</organism>
<feature type="binding site" evidence="11">
    <location>
        <begin position="151"/>
        <end position="152"/>
    </location>
    <ligand>
        <name>thiamine diphosphate</name>
        <dbReference type="ChEBI" id="CHEBI:58937"/>
    </ligand>
</feature>
<dbReference type="InterPro" id="IPR005477">
    <property type="entry name" value="Dxylulose-5-P_synthase"/>
</dbReference>
<evidence type="ECO:0000256" key="5">
    <source>
        <dbReference type="ARBA" id="ARBA00022723"/>
    </source>
</evidence>
<dbReference type="Pfam" id="PF02779">
    <property type="entry name" value="Transket_pyr"/>
    <property type="match status" value="1"/>
</dbReference>
<dbReference type="GO" id="GO:0016114">
    <property type="term" value="P:terpenoid biosynthetic process"/>
    <property type="evidence" value="ECO:0007669"/>
    <property type="project" value="UniProtKB-UniRule"/>
</dbReference>
<dbReference type="FunFam" id="3.40.50.920:FF:000002">
    <property type="entry name" value="1-deoxy-D-xylulose-5-phosphate synthase"/>
    <property type="match status" value="1"/>
</dbReference>
<dbReference type="SUPFAM" id="SSF52922">
    <property type="entry name" value="TK C-terminal domain-like"/>
    <property type="match status" value="1"/>
</dbReference>
<dbReference type="GO" id="GO:0005829">
    <property type="term" value="C:cytosol"/>
    <property type="evidence" value="ECO:0007669"/>
    <property type="project" value="TreeGrafter"/>
</dbReference>
<feature type="domain" description="Transketolase-like pyrimidine-binding" evidence="12">
    <location>
        <begin position="320"/>
        <end position="484"/>
    </location>
</feature>
<dbReference type="GO" id="GO:0008661">
    <property type="term" value="F:1-deoxy-D-xylulose-5-phosphate synthase activity"/>
    <property type="evidence" value="ECO:0007669"/>
    <property type="project" value="UniProtKB-UniRule"/>
</dbReference>
<evidence type="ECO:0000259" key="12">
    <source>
        <dbReference type="SMART" id="SM00861"/>
    </source>
</evidence>
<feature type="binding site" evidence="11">
    <location>
        <position position="181"/>
    </location>
    <ligand>
        <name>thiamine diphosphate</name>
        <dbReference type="ChEBI" id="CHEBI:58937"/>
    </ligand>
</feature>
<feature type="binding site" evidence="11">
    <location>
        <position position="289"/>
    </location>
    <ligand>
        <name>thiamine diphosphate</name>
        <dbReference type="ChEBI" id="CHEBI:58937"/>
    </ligand>
</feature>
<dbReference type="SMART" id="SM00861">
    <property type="entry name" value="Transket_pyr"/>
    <property type="match status" value="1"/>
</dbReference>
<feature type="binding site" evidence="11">
    <location>
        <position position="371"/>
    </location>
    <ligand>
        <name>thiamine diphosphate</name>
        <dbReference type="ChEBI" id="CHEBI:58937"/>
    </ligand>
</feature>
<dbReference type="EC" id="2.2.1.7" evidence="11"/>
<protein>
    <recommendedName>
        <fullName evidence="11">1-deoxy-D-xylulose-5-phosphate synthase</fullName>
        <ecNumber evidence="11">2.2.1.7</ecNumber>
    </recommendedName>
    <alternativeName>
        <fullName evidence="11">1-deoxyxylulose-5-phosphate synthase</fullName>
        <shortName evidence="11">DXP synthase</shortName>
        <shortName evidence="11">DXPS</shortName>
    </alternativeName>
</protein>
<dbReference type="InterPro" id="IPR009014">
    <property type="entry name" value="Transketo_C/PFOR_II"/>
</dbReference>
<evidence type="ECO:0000256" key="4">
    <source>
        <dbReference type="ARBA" id="ARBA00022679"/>
    </source>
</evidence>
<evidence type="ECO:0000313" key="13">
    <source>
        <dbReference type="EMBL" id="KFN51082.1"/>
    </source>
</evidence>
<comment type="catalytic activity">
    <reaction evidence="11">
        <text>D-glyceraldehyde 3-phosphate + pyruvate + H(+) = 1-deoxy-D-xylulose 5-phosphate + CO2</text>
        <dbReference type="Rhea" id="RHEA:12605"/>
        <dbReference type="ChEBI" id="CHEBI:15361"/>
        <dbReference type="ChEBI" id="CHEBI:15378"/>
        <dbReference type="ChEBI" id="CHEBI:16526"/>
        <dbReference type="ChEBI" id="CHEBI:57792"/>
        <dbReference type="ChEBI" id="CHEBI:59776"/>
        <dbReference type="EC" id="2.2.1.7"/>
    </reaction>
</comment>
<evidence type="ECO:0000256" key="8">
    <source>
        <dbReference type="ARBA" id="ARBA00023052"/>
    </source>
</evidence>
<evidence type="ECO:0000313" key="14">
    <source>
        <dbReference type="Proteomes" id="UP000029391"/>
    </source>
</evidence>
<sequence>MDSQRYPRLSRIDFPADLRQFPETELPAIADELRACLIEKVSQSGGHFGAGLGVIELTVALHYLFDTPHDRLVWDVGHQCYPHKMLTGRRDTIHTVKQKDGVAPFPKREESEYDTLGVGHSSTSISAALGMAIALQARGDHRKVVAVIGDGAMTAGMAFEALNHGGGMDPEPDVLVILNDNRMSISENVGGLTRMLGRVSGSRTLNALREGGKKLFGDKRGQPAKFMRRWEEHWKGMFVPSTLFEEMGFHYTGPIDGHDLPTLVATLKTLKGLKGPQLLHVITTKGKGYDLAEGDQIEYHAVGPFDPEVGVVKKSGPAKPTYTQVFGDWLCDMAAADTRLLGITPAMREGSGLVRFSKEYPDRYFDVAIAEQHAVTLAAGMAIEGAKPCVAIYSTFLQRAYDQLIHDVALQNLDVLFAIDRGGVVGPDGATHAGSFDLSYLRCVPNMVVMAPADENECRQMLSTGHQYAGPAAVRYPRGTGPGVAVQTNLDTLPIGKAEVRHRGGPIALLAFGAMVPAAEKVGRELGLTVVNMRFVKPLDRALVLELARSHAGFVTLEDNVVMGGAGSGVAELLAAEGIVLPVQHLGLPDRYQEHASREQVLADAGLDADGIRAALLERWPQLSGPTRAISG</sequence>
<dbReference type="CDD" id="cd07033">
    <property type="entry name" value="TPP_PYR_DXS_TK_like"/>
    <property type="match status" value="1"/>
</dbReference>
<dbReference type="CDD" id="cd02007">
    <property type="entry name" value="TPP_DXS"/>
    <property type="match status" value="1"/>
</dbReference>
<evidence type="ECO:0000256" key="10">
    <source>
        <dbReference type="ARBA" id="ARBA00055605"/>
    </source>
</evidence>
<dbReference type="SUPFAM" id="SSF52518">
    <property type="entry name" value="Thiamin diphosphate-binding fold (THDP-binding)"/>
    <property type="match status" value="2"/>
</dbReference>
<dbReference type="Pfam" id="PF02780">
    <property type="entry name" value="Transketolase_C"/>
    <property type="match status" value="1"/>
</dbReference>
<feature type="binding site" evidence="11">
    <location>
        <position position="78"/>
    </location>
    <ligand>
        <name>thiamine diphosphate</name>
        <dbReference type="ChEBI" id="CHEBI:58937"/>
    </ligand>
</feature>
<feature type="binding site" evidence="11">
    <location>
        <position position="150"/>
    </location>
    <ligand>
        <name>Mg(2+)</name>
        <dbReference type="ChEBI" id="CHEBI:18420"/>
    </ligand>
</feature>
<evidence type="ECO:0000256" key="1">
    <source>
        <dbReference type="ARBA" id="ARBA00004980"/>
    </source>
</evidence>
<comment type="subunit">
    <text evidence="3 11">Homodimer.</text>
</comment>
<dbReference type="Gene3D" id="3.40.50.920">
    <property type="match status" value="1"/>
</dbReference>
<keyword evidence="4 11" id="KW-0808">Transferase</keyword>
<dbReference type="NCBIfam" id="TIGR00204">
    <property type="entry name" value="dxs"/>
    <property type="match status" value="1"/>
</dbReference>
<name>A0A091BHS9_9GAMM</name>
<keyword evidence="7 11" id="KW-0784">Thiamine biosynthesis</keyword>
<keyword evidence="8 11" id="KW-0786">Thiamine pyrophosphate</keyword>
<dbReference type="GO" id="GO:0000287">
    <property type="term" value="F:magnesium ion binding"/>
    <property type="evidence" value="ECO:0007669"/>
    <property type="project" value="UniProtKB-UniRule"/>
</dbReference>
<keyword evidence="5 11" id="KW-0479">Metal-binding</keyword>
<dbReference type="OrthoDB" id="9803371at2"/>
<dbReference type="EMBL" id="AWXU01000009">
    <property type="protein sequence ID" value="KFN51082.1"/>
    <property type="molecule type" value="Genomic_DNA"/>
</dbReference>
<dbReference type="InterPro" id="IPR033248">
    <property type="entry name" value="Transketolase_C"/>
</dbReference>
<dbReference type="InterPro" id="IPR020826">
    <property type="entry name" value="Transketolase_BS"/>
</dbReference>
<evidence type="ECO:0000256" key="11">
    <source>
        <dbReference type="HAMAP-Rule" id="MF_00315"/>
    </source>
</evidence>
<dbReference type="PANTHER" id="PTHR43322">
    <property type="entry name" value="1-D-DEOXYXYLULOSE 5-PHOSPHATE SYNTHASE-RELATED"/>
    <property type="match status" value="1"/>
</dbReference>
<dbReference type="Gene3D" id="3.40.50.970">
    <property type="match status" value="2"/>
</dbReference>